<sequence length="90" mass="10191">MLTLTDWRELAACRDSDPDTFFPIGTTGPAVEQIERAKAICGTCSVEAACLQYALEANQEAGVWGSYAEDERRRLRKRWLAERRRARQAS</sequence>
<proteinExistence type="inferred from homology"/>
<dbReference type="PROSITE" id="PS51674">
    <property type="entry name" value="4FE4S_WBL"/>
    <property type="match status" value="1"/>
</dbReference>
<keyword evidence="3" id="KW-0004">4Fe-4S</keyword>
<evidence type="ECO:0000256" key="5">
    <source>
        <dbReference type="ARBA" id="ARBA00023004"/>
    </source>
</evidence>
<organism evidence="12">
    <name type="scientific">hydrothermal vent metagenome</name>
    <dbReference type="NCBI Taxonomy" id="652676"/>
    <lineage>
        <taxon>unclassified sequences</taxon>
        <taxon>metagenomes</taxon>
        <taxon>ecological metagenomes</taxon>
    </lineage>
</organism>
<dbReference type="GO" id="GO:0047134">
    <property type="term" value="F:protein-disulfide reductase [NAD(P)H] activity"/>
    <property type="evidence" value="ECO:0007669"/>
    <property type="project" value="TreeGrafter"/>
</dbReference>
<keyword evidence="7" id="KW-0805">Transcription regulation</keyword>
<protein>
    <recommendedName>
        <fullName evidence="11">4Fe-4S Wbl-type domain-containing protein</fullName>
    </recommendedName>
</protein>
<evidence type="ECO:0000256" key="3">
    <source>
        <dbReference type="ARBA" id="ARBA00022485"/>
    </source>
</evidence>
<keyword evidence="10" id="KW-0804">Transcription</keyword>
<dbReference type="GO" id="GO:0045892">
    <property type="term" value="P:negative regulation of DNA-templated transcription"/>
    <property type="evidence" value="ECO:0007669"/>
    <property type="project" value="TreeGrafter"/>
</dbReference>
<dbReference type="PANTHER" id="PTHR38839">
    <property type="entry name" value="TRANSCRIPTIONAL REGULATOR WHID-RELATED"/>
    <property type="match status" value="1"/>
</dbReference>
<evidence type="ECO:0000256" key="4">
    <source>
        <dbReference type="ARBA" id="ARBA00022723"/>
    </source>
</evidence>
<name>A0A3B0TB55_9ZZZZ</name>
<comment type="cofactor">
    <cofactor evidence="1">
        <name>[4Fe-4S] cluster</name>
        <dbReference type="ChEBI" id="CHEBI:49883"/>
    </cofactor>
</comment>
<dbReference type="GO" id="GO:0045454">
    <property type="term" value="P:cell redox homeostasis"/>
    <property type="evidence" value="ECO:0007669"/>
    <property type="project" value="TreeGrafter"/>
</dbReference>
<dbReference type="PANTHER" id="PTHR38839:SF6">
    <property type="entry name" value="TRANSCRIPTIONAL REGULATOR WHIB1"/>
    <property type="match status" value="1"/>
</dbReference>
<keyword evidence="5" id="KW-0408">Iron</keyword>
<evidence type="ECO:0000256" key="2">
    <source>
        <dbReference type="ARBA" id="ARBA00006597"/>
    </source>
</evidence>
<dbReference type="InterPro" id="IPR003482">
    <property type="entry name" value="Whib"/>
</dbReference>
<evidence type="ECO:0000256" key="9">
    <source>
        <dbReference type="ARBA" id="ARBA00023157"/>
    </source>
</evidence>
<dbReference type="Pfam" id="PF02467">
    <property type="entry name" value="Whib"/>
    <property type="match status" value="1"/>
</dbReference>
<keyword evidence="6" id="KW-0411">Iron-sulfur</keyword>
<dbReference type="EMBL" id="UOEK01000282">
    <property type="protein sequence ID" value="VAW04246.1"/>
    <property type="molecule type" value="Genomic_DNA"/>
</dbReference>
<evidence type="ECO:0000256" key="7">
    <source>
        <dbReference type="ARBA" id="ARBA00023015"/>
    </source>
</evidence>
<dbReference type="InterPro" id="IPR034768">
    <property type="entry name" value="4FE4S_WBL"/>
</dbReference>
<feature type="domain" description="4Fe-4S Wbl-type" evidence="11">
    <location>
        <begin position="12"/>
        <end position="74"/>
    </location>
</feature>
<evidence type="ECO:0000256" key="1">
    <source>
        <dbReference type="ARBA" id="ARBA00001966"/>
    </source>
</evidence>
<evidence type="ECO:0000256" key="6">
    <source>
        <dbReference type="ARBA" id="ARBA00023014"/>
    </source>
</evidence>
<gene>
    <name evidence="12" type="ORF">MNBD_ACTINO02-2537</name>
</gene>
<keyword evidence="4" id="KW-0479">Metal-binding</keyword>
<evidence type="ECO:0000256" key="8">
    <source>
        <dbReference type="ARBA" id="ARBA00023125"/>
    </source>
</evidence>
<reference evidence="12" key="1">
    <citation type="submission" date="2018-06" db="EMBL/GenBank/DDBJ databases">
        <authorList>
            <person name="Zhirakovskaya E."/>
        </authorList>
    </citation>
    <scope>NUCLEOTIDE SEQUENCE</scope>
</reference>
<dbReference type="AlphaFoldDB" id="A0A3B0TB55"/>
<evidence type="ECO:0000313" key="12">
    <source>
        <dbReference type="EMBL" id="VAW04246.1"/>
    </source>
</evidence>
<dbReference type="HAMAP" id="MF_01479">
    <property type="entry name" value="WhiB"/>
    <property type="match status" value="1"/>
</dbReference>
<dbReference type="GO" id="GO:0003677">
    <property type="term" value="F:DNA binding"/>
    <property type="evidence" value="ECO:0007669"/>
    <property type="project" value="UniProtKB-KW"/>
</dbReference>
<evidence type="ECO:0000259" key="11">
    <source>
        <dbReference type="PROSITE" id="PS51674"/>
    </source>
</evidence>
<evidence type="ECO:0000256" key="10">
    <source>
        <dbReference type="ARBA" id="ARBA00023163"/>
    </source>
</evidence>
<dbReference type="GO" id="GO:0051539">
    <property type="term" value="F:4 iron, 4 sulfur cluster binding"/>
    <property type="evidence" value="ECO:0007669"/>
    <property type="project" value="UniProtKB-KW"/>
</dbReference>
<accession>A0A3B0TB55</accession>
<keyword evidence="8" id="KW-0238">DNA-binding</keyword>
<comment type="similarity">
    <text evidence="2">Belongs to the WhiB family.</text>
</comment>
<dbReference type="GO" id="GO:0046872">
    <property type="term" value="F:metal ion binding"/>
    <property type="evidence" value="ECO:0007669"/>
    <property type="project" value="UniProtKB-KW"/>
</dbReference>
<keyword evidence="9" id="KW-1015">Disulfide bond</keyword>